<dbReference type="GO" id="GO:0044027">
    <property type="term" value="P:negative regulation of gene expression via chromosomal CpG island methylation"/>
    <property type="evidence" value="ECO:0007669"/>
    <property type="project" value="TreeGrafter"/>
</dbReference>
<dbReference type="PROSITE" id="PS51679">
    <property type="entry name" value="SAM_MT_C5"/>
    <property type="match status" value="1"/>
</dbReference>
<proteinExistence type="inferred from homology"/>
<keyword evidence="2 5" id="KW-0489">Methyltransferase</keyword>
<dbReference type="EC" id="2.1.1.37" evidence="1"/>
<dbReference type="Gene3D" id="3.40.50.150">
    <property type="entry name" value="Vaccinia Virus protein VP39"/>
    <property type="match status" value="1"/>
</dbReference>
<evidence type="ECO:0000256" key="5">
    <source>
        <dbReference type="PROSITE-ProRule" id="PRU01016"/>
    </source>
</evidence>
<comment type="similarity">
    <text evidence="5">Belongs to the class I-like SAM-binding methyltransferase superfamily. C5-methyltransferase family.</text>
</comment>
<evidence type="ECO:0000256" key="1">
    <source>
        <dbReference type="ARBA" id="ARBA00011975"/>
    </source>
</evidence>
<evidence type="ECO:0000313" key="6">
    <source>
        <dbReference type="EMBL" id="KAG0476473.1"/>
    </source>
</evidence>
<evidence type="ECO:0000313" key="7">
    <source>
        <dbReference type="Proteomes" id="UP000636800"/>
    </source>
</evidence>
<dbReference type="Proteomes" id="UP000636800">
    <property type="component" value="Chromosome 6"/>
</dbReference>
<protein>
    <recommendedName>
        <fullName evidence="1">DNA (cytosine-5-)-methyltransferase</fullName>
        <ecNumber evidence="1">2.1.1.37</ecNumber>
    </recommendedName>
</protein>
<accession>A0A835QRF9</accession>
<keyword evidence="4 5" id="KW-0949">S-adenosyl-L-methionine</keyword>
<dbReference type="Pfam" id="PF00145">
    <property type="entry name" value="DNA_methylase"/>
    <property type="match status" value="1"/>
</dbReference>
<comment type="caution">
    <text evidence="6">The sequence shown here is derived from an EMBL/GenBank/DDBJ whole genome shotgun (WGS) entry which is preliminary data.</text>
</comment>
<dbReference type="GO" id="GO:0005634">
    <property type="term" value="C:nucleus"/>
    <property type="evidence" value="ECO:0007669"/>
    <property type="project" value="TreeGrafter"/>
</dbReference>
<name>A0A835QRF9_VANPL</name>
<reference evidence="6 7" key="1">
    <citation type="journal article" date="2020" name="Nat. Food">
        <title>A phased Vanilla planifolia genome enables genetic improvement of flavour and production.</title>
        <authorList>
            <person name="Hasing T."/>
            <person name="Tang H."/>
            <person name="Brym M."/>
            <person name="Khazi F."/>
            <person name="Huang T."/>
            <person name="Chambers A.H."/>
        </authorList>
    </citation>
    <scope>NUCLEOTIDE SEQUENCE [LARGE SCALE GENOMIC DNA]</scope>
    <source>
        <tissue evidence="6">Leaf</tissue>
    </source>
</reference>
<dbReference type="PANTHER" id="PTHR10629:SF50">
    <property type="entry name" value="DNA (CYTOSINE-5)-METHYLTRANSFERASE CMT3"/>
    <property type="match status" value="1"/>
</dbReference>
<keyword evidence="7" id="KW-1185">Reference proteome</keyword>
<dbReference type="PANTHER" id="PTHR10629">
    <property type="entry name" value="CYTOSINE-SPECIFIC METHYLTRANSFERASE"/>
    <property type="match status" value="1"/>
</dbReference>
<evidence type="ECO:0000256" key="2">
    <source>
        <dbReference type="ARBA" id="ARBA00022603"/>
    </source>
</evidence>
<dbReference type="InterPro" id="IPR029063">
    <property type="entry name" value="SAM-dependent_MTases_sf"/>
</dbReference>
<dbReference type="SUPFAM" id="SSF53335">
    <property type="entry name" value="S-adenosyl-L-methionine-dependent methyltransferases"/>
    <property type="match status" value="1"/>
</dbReference>
<comment type="caution">
    <text evidence="5">Lacks conserved residue(s) required for the propagation of feature annotation.</text>
</comment>
<dbReference type="PRINTS" id="PR00105">
    <property type="entry name" value="C5METTRFRASE"/>
</dbReference>
<dbReference type="InterPro" id="IPR050390">
    <property type="entry name" value="C5-Methyltransferase"/>
</dbReference>
<gene>
    <name evidence="6" type="ORF">HPP92_013314</name>
</gene>
<dbReference type="GO" id="GO:0032259">
    <property type="term" value="P:methylation"/>
    <property type="evidence" value="ECO:0007669"/>
    <property type="project" value="UniProtKB-KW"/>
</dbReference>
<dbReference type="GO" id="GO:0003886">
    <property type="term" value="F:DNA (cytosine-5-)-methyltransferase activity"/>
    <property type="evidence" value="ECO:0007669"/>
    <property type="project" value="UniProtKB-EC"/>
</dbReference>
<evidence type="ECO:0000256" key="3">
    <source>
        <dbReference type="ARBA" id="ARBA00022679"/>
    </source>
</evidence>
<organism evidence="6 7">
    <name type="scientific">Vanilla planifolia</name>
    <name type="common">Vanilla</name>
    <dbReference type="NCBI Taxonomy" id="51239"/>
    <lineage>
        <taxon>Eukaryota</taxon>
        <taxon>Viridiplantae</taxon>
        <taxon>Streptophyta</taxon>
        <taxon>Embryophyta</taxon>
        <taxon>Tracheophyta</taxon>
        <taxon>Spermatophyta</taxon>
        <taxon>Magnoliopsida</taxon>
        <taxon>Liliopsida</taxon>
        <taxon>Asparagales</taxon>
        <taxon>Orchidaceae</taxon>
        <taxon>Vanilloideae</taxon>
        <taxon>Vanilleae</taxon>
        <taxon>Vanilla</taxon>
    </lineage>
</organism>
<sequence length="322" mass="36424">MEVFMDIVEFLKPKFVLMENVVDILKFAEGFLGRFALSRLVRMNYQSRLGIMAAGCYGLPQFRLRVFLWGALSSEVLPQFPLPTHIVLVRGGAPVKFEENVVAYNENQCLQLDKALLLGDAISDLPMVENDEKRDELPYGKSPKTYFQYSIRLSAQDLMDPSCDPKKAKLHNTLFDHRPLQLNEDDYLRVCRVPVKKVPDYAMSFIKGKSPKPFGRLWWDETVPTVVTRAEPHNQIILHPEQNRVLTVRENARLQGFPDYYKLCGPIKERYIQVGNAVALPVSRALGFALGRAFQAKVGADPVLTLPTNFPHFGNAAGEATN</sequence>
<dbReference type="AlphaFoldDB" id="A0A835QRF9"/>
<keyword evidence="3 5" id="KW-0808">Transferase</keyword>
<evidence type="ECO:0000256" key="4">
    <source>
        <dbReference type="ARBA" id="ARBA00022691"/>
    </source>
</evidence>
<dbReference type="Gene3D" id="3.90.120.10">
    <property type="entry name" value="DNA Methylase, subunit A, domain 2"/>
    <property type="match status" value="2"/>
</dbReference>
<dbReference type="EMBL" id="JADCNL010000006">
    <property type="protein sequence ID" value="KAG0476473.1"/>
    <property type="molecule type" value="Genomic_DNA"/>
</dbReference>
<dbReference type="InterPro" id="IPR001525">
    <property type="entry name" value="C5_MeTfrase"/>
</dbReference>
<dbReference type="OrthoDB" id="4983at2759"/>
<dbReference type="GO" id="GO:0003677">
    <property type="term" value="F:DNA binding"/>
    <property type="evidence" value="ECO:0007669"/>
    <property type="project" value="TreeGrafter"/>
</dbReference>